<dbReference type="EMBL" id="KB932201">
    <property type="protein sequence ID" value="KCV72834.1"/>
    <property type="molecule type" value="Genomic_DNA"/>
</dbReference>
<name>A0A058ZEN7_FONAL</name>
<proteinExistence type="predicted"/>
<reference evidence="2" key="1">
    <citation type="submission" date="2013-04" db="EMBL/GenBank/DDBJ databases">
        <title>The Genome Sequence of Fonticula alba ATCC 38817.</title>
        <authorList>
            <consortium name="The Broad Institute Genomics Platform"/>
            <person name="Russ C."/>
            <person name="Cuomo C."/>
            <person name="Burger G."/>
            <person name="Gray M.W."/>
            <person name="Holland P.W.H."/>
            <person name="King N."/>
            <person name="Lang F.B.F."/>
            <person name="Roger A.J."/>
            <person name="Ruiz-Trillo I."/>
            <person name="Brown M."/>
            <person name="Walker B."/>
            <person name="Young S."/>
            <person name="Zeng Q."/>
            <person name="Gargeya S."/>
            <person name="Fitzgerald M."/>
            <person name="Haas B."/>
            <person name="Abouelleil A."/>
            <person name="Allen A.W."/>
            <person name="Alvarado L."/>
            <person name="Arachchi H.M."/>
            <person name="Berlin A.M."/>
            <person name="Chapman S.B."/>
            <person name="Gainer-Dewar J."/>
            <person name="Goldberg J."/>
            <person name="Griggs A."/>
            <person name="Gujja S."/>
            <person name="Hansen M."/>
            <person name="Howarth C."/>
            <person name="Imamovic A."/>
            <person name="Ireland A."/>
            <person name="Larimer J."/>
            <person name="McCowan C."/>
            <person name="Murphy C."/>
            <person name="Pearson M."/>
            <person name="Poon T.W."/>
            <person name="Priest M."/>
            <person name="Roberts A."/>
            <person name="Saif S."/>
            <person name="Shea T."/>
            <person name="Sisk P."/>
            <person name="Sykes S."/>
            <person name="Wortman J."/>
            <person name="Nusbaum C."/>
            <person name="Birren B."/>
        </authorList>
    </citation>
    <scope>NUCLEOTIDE SEQUENCE [LARGE SCALE GENOMIC DNA]</scope>
    <source>
        <strain evidence="2">ATCC 38817</strain>
    </source>
</reference>
<dbReference type="AlphaFoldDB" id="A0A058ZEN7"/>
<evidence type="ECO:0000313" key="3">
    <source>
        <dbReference type="Proteomes" id="UP000030693"/>
    </source>
</evidence>
<sequence length="219" mass="23770">MPTRQCVSLRPLGFAAIRWVSSPVRCIHSKAAVDTSADGRPPSSTPGSAASKPPRARAPPRRRAEDHRAEIMRASLILARLYAATPGPLSTADILGALREAAAWQLAHPDHLAPGAQPSVLDFLQERPPNEETGPGSPGQAPTPTILPWPFLSSGAARELTDRGIDDTLFRQTMRRDGLVPVFLRDRLPHIFWLSSDNPLLHPDALGTMAEKPPEKTEE</sequence>
<feature type="region of interest" description="Disordered" evidence="1">
    <location>
        <begin position="34"/>
        <end position="67"/>
    </location>
</feature>
<dbReference type="GeneID" id="20525135"/>
<evidence type="ECO:0000256" key="1">
    <source>
        <dbReference type="SAM" id="MobiDB-lite"/>
    </source>
</evidence>
<dbReference type="RefSeq" id="XP_009492535.1">
    <property type="nucleotide sequence ID" value="XM_009494260.1"/>
</dbReference>
<keyword evidence="3" id="KW-1185">Reference proteome</keyword>
<evidence type="ECO:0000313" key="2">
    <source>
        <dbReference type="EMBL" id="KCV72834.1"/>
    </source>
</evidence>
<organism evidence="2">
    <name type="scientific">Fonticula alba</name>
    <name type="common">Slime mold</name>
    <dbReference type="NCBI Taxonomy" id="691883"/>
    <lineage>
        <taxon>Eukaryota</taxon>
        <taxon>Rotosphaerida</taxon>
        <taxon>Fonticulaceae</taxon>
        <taxon>Fonticula</taxon>
    </lineage>
</organism>
<dbReference type="Proteomes" id="UP000030693">
    <property type="component" value="Unassembled WGS sequence"/>
</dbReference>
<protein>
    <submittedName>
        <fullName evidence="2">Uncharacterized protein</fullName>
    </submittedName>
</protein>
<accession>A0A058ZEN7</accession>
<gene>
    <name evidence="2" type="ORF">H696_00410</name>
</gene>